<sequence>MGYLRTNLFSSIHLVSKLRNFRTVRVSMNKQNVNHHDQKKKKLPNQGDAKETDVISSLKKSSSTIFSQIRQAYNKKGPQEQQCRKTKGMETSEQQWFHGLLPREEVQLLLQKNGDFLVRMSEPGAGQTRHLILSVMQNEPSADAMHYVIRNSDGKFSITGKENFDSLIDLINHHKQNRLHDETPTSVLINPIGRQSWELNHADVTMTKTLGEGAFGEVKLGTLKRESETLDCAVKTAKLEKMTKEQIKEITSEARIMRGLNHKNVVRCYGVAAVDEPLLVVMELVPGGGLDGYLQKNSVSWPEKLDIITQVAGGIAYIHSKNIMHRDIAARNVLYGKGVAKVSDFGMSRIGTEYQMNPNKKVPIRWLSPETLITFVYTQQTDIFAFSILCWEVIENGTQPYPEFKVVEVHQKVAKDDYRMPIGDKVPSQLADVIKKCWTRNANLRPSMSQVVLMMTAITGKKETTTPSKSGGISAERAKIFGGVGVSPASDPNREKTIVKTGRRNVKKRPTCQPSGGNSGAMLSSPSSSKEKKKKGGKTKH</sequence>
<comment type="caution">
    <text evidence="1">The sequence shown here is derived from an EMBL/GenBank/DDBJ whole genome shotgun (WGS) entry which is preliminary data.</text>
</comment>
<organism evidence="1 2">
    <name type="scientific">Caenorhabditis remanei</name>
    <name type="common">Caenorhabditis vulgaris</name>
    <dbReference type="NCBI Taxonomy" id="31234"/>
    <lineage>
        <taxon>Eukaryota</taxon>
        <taxon>Metazoa</taxon>
        <taxon>Ecdysozoa</taxon>
        <taxon>Nematoda</taxon>
        <taxon>Chromadorea</taxon>
        <taxon>Rhabditida</taxon>
        <taxon>Rhabditina</taxon>
        <taxon>Rhabditomorpha</taxon>
        <taxon>Rhabditoidea</taxon>
        <taxon>Rhabditidae</taxon>
        <taxon>Peloderinae</taxon>
        <taxon>Caenorhabditis</taxon>
    </lineage>
</organism>
<dbReference type="PRINTS" id="PR00109">
    <property type="entry name" value="TYRKINASE"/>
</dbReference>
<gene>
    <name evidence="1" type="ORF">FL82_10088</name>
</gene>
<protein>
    <submittedName>
        <fullName evidence="1">Uncharacterized protein</fullName>
    </submittedName>
</protein>
<dbReference type="Gene3D" id="3.30.505.10">
    <property type="entry name" value="SH2 domain"/>
    <property type="match status" value="1"/>
</dbReference>
<dbReference type="SUPFAM" id="SSF56112">
    <property type="entry name" value="Protein kinase-like (PK-like)"/>
    <property type="match status" value="1"/>
</dbReference>
<dbReference type="PROSITE" id="PS50001">
    <property type="entry name" value="SH2"/>
    <property type="match status" value="1"/>
</dbReference>
<dbReference type="EMBL" id="NMWX01000196">
    <property type="protein sequence ID" value="OZF82197.1"/>
    <property type="molecule type" value="Genomic_DNA"/>
</dbReference>
<accession>A0A260Z973</accession>
<dbReference type="Pfam" id="PF00017">
    <property type="entry name" value="SH2"/>
    <property type="match status" value="1"/>
</dbReference>
<dbReference type="PRINTS" id="PR00401">
    <property type="entry name" value="SH2DOMAIN"/>
</dbReference>
<name>A0A260Z973_CAERE</name>
<dbReference type="Proteomes" id="UP000216624">
    <property type="component" value="Unassembled WGS sequence"/>
</dbReference>
<dbReference type="GO" id="GO:0004715">
    <property type="term" value="F:non-membrane spanning protein tyrosine kinase activity"/>
    <property type="evidence" value="ECO:0007669"/>
    <property type="project" value="UniProtKB-EC"/>
</dbReference>
<dbReference type="OMA" id="LCWEVIE"/>
<dbReference type="OrthoDB" id="65481at2759"/>
<dbReference type="STRING" id="31234.E3MCI9"/>
<dbReference type="InterPro" id="IPR036860">
    <property type="entry name" value="SH2_dom_sf"/>
</dbReference>
<dbReference type="Gene3D" id="3.30.200.20">
    <property type="entry name" value="Phosphorylase Kinase, domain 1"/>
    <property type="match status" value="1"/>
</dbReference>
<dbReference type="HOGENOM" id="CLU_000288_7_2_1"/>
<dbReference type="SMART" id="SM00252">
    <property type="entry name" value="SH2"/>
    <property type="match status" value="1"/>
</dbReference>
<feature type="non-terminal residue" evidence="1">
    <location>
        <position position="1"/>
    </location>
</feature>
<dbReference type="PANTHER" id="PTHR24418">
    <property type="entry name" value="TYROSINE-PROTEIN KINASE"/>
    <property type="match status" value="1"/>
</dbReference>
<dbReference type="Gene3D" id="1.10.510.10">
    <property type="entry name" value="Transferase(Phosphotransferase) domain 1"/>
    <property type="match status" value="1"/>
</dbReference>
<dbReference type="eggNOG" id="KOG0194">
    <property type="taxonomic scope" value="Eukaryota"/>
</dbReference>
<proteinExistence type="predicted"/>
<dbReference type="PROSITE" id="PS00107">
    <property type="entry name" value="PROTEIN_KINASE_ATP"/>
    <property type="match status" value="1"/>
</dbReference>
<dbReference type="InterPro" id="IPR017441">
    <property type="entry name" value="Protein_kinase_ATP_BS"/>
</dbReference>
<dbReference type="InterPro" id="IPR001245">
    <property type="entry name" value="Ser-Thr/Tyr_kinase_cat_dom"/>
</dbReference>
<dbReference type="PROSITE" id="PS50011">
    <property type="entry name" value="PROTEIN_KINASE_DOM"/>
    <property type="match status" value="1"/>
</dbReference>
<dbReference type="Pfam" id="PF07714">
    <property type="entry name" value="PK_Tyr_Ser-Thr"/>
    <property type="match status" value="1"/>
</dbReference>
<dbReference type="GO" id="GO:0005524">
    <property type="term" value="F:ATP binding"/>
    <property type="evidence" value="ECO:0007669"/>
    <property type="project" value="UniProtKB-UniRule"/>
</dbReference>
<dbReference type="CDD" id="cd10361">
    <property type="entry name" value="SH2_Fps_family"/>
    <property type="match status" value="1"/>
</dbReference>
<dbReference type="SMART" id="SM00219">
    <property type="entry name" value="TyrKc"/>
    <property type="match status" value="1"/>
</dbReference>
<dbReference type="CDD" id="cd00192">
    <property type="entry name" value="PTKc"/>
    <property type="match status" value="1"/>
</dbReference>
<dbReference type="SUPFAM" id="SSF55550">
    <property type="entry name" value="SH2 domain"/>
    <property type="match status" value="1"/>
</dbReference>
<dbReference type="InterPro" id="IPR035849">
    <property type="entry name" value="Fes/Fps/Fer_SH2"/>
</dbReference>
<keyword evidence="2" id="KW-1185">Reference proteome</keyword>
<dbReference type="InterPro" id="IPR000980">
    <property type="entry name" value="SH2"/>
</dbReference>
<evidence type="ECO:0000313" key="2">
    <source>
        <dbReference type="Proteomes" id="UP000216624"/>
    </source>
</evidence>
<evidence type="ECO:0000313" key="1">
    <source>
        <dbReference type="EMBL" id="OZF82197.1"/>
    </source>
</evidence>
<reference evidence="1" key="1">
    <citation type="submission" date="2017-08" db="EMBL/GenBank/DDBJ databases">
        <authorList>
            <person name="de Groot N.N."/>
        </authorList>
    </citation>
    <scope>NUCLEOTIDE SEQUENCE [LARGE SCALE GENOMIC DNA]</scope>
    <source>
        <strain evidence="1">PX439</strain>
    </source>
</reference>
<dbReference type="InterPro" id="IPR000719">
    <property type="entry name" value="Prot_kinase_dom"/>
</dbReference>
<dbReference type="InterPro" id="IPR020635">
    <property type="entry name" value="Tyr_kinase_cat_dom"/>
</dbReference>
<dbReference type="InterPro" id="IPR050198">
    <property type="entry name" value="Non-receptor_tyrosine_kinases"/>
</dbReference>
<dbReference type="InterPro" id="IPR011009">
    <property type="entry name" value="Kinase-like_dom_sf"/>
</dbReference>